<gene>
    <name evidence="1" type="ORF">IV454_22970</name>
</gene>
<sequence>MSSSAQIIHLAMVSETKNVKVKELLKVSSALQKQVIRDLSPIWEVNATVDSFADLEDVPADYWPIIVRDDIHTPGAAGIHLDKNGSPFALVQHSAAWSLTASHECIEMLCDPNGNRVIAGQSPKPKQGRVLFLVEPCDASEAAAYAYTVNGITVSDFYTPHFFDPMKVAGVRYSYTGAITAPREVLPGGYLSWQNLEDDHWYQEVYFDNKPSFRDLGPLTQANGSIRSQIYSKTPETRQHRENGLNFLTAAGLQQVDKSGYSRAQQLHAQIESLNSGH</sequence>
<keyword evidence="2" id="KW-1185">Reference proteome</keyword>
<accession>A0AA49ACI6</accession>
<reference evidence="1 2" key="1">
    <citation type="submission" date="2020-11" db="EMBL/GenBank/DDBJ databases">
        <authorList>
            <person name="Sun Q."/>
        </authorList>
    </citation>
    <scope>NUCLEOTIDE SEQUENCE [LARGE SCALE GENOMIC DNA]</scope>
    <source>
        <strain evidence="1 2">P8398</strain>
    </source>
</reference>
<protein>
    <submittedName>
        <fullName evidence="1">Uncharacterized protein</fullName>
    </submittedName>
</protein>
<name>A0AA49ACI6_9BURK</name>
<dbReference type="EMBL" id="CP065053">
    <property type="protein sequence ID" value="QPI53390.1"/>
    <property type="molecule type" value="Genomic_DNA"/>
</dbReference>
<dbReference type="Proteomes" id="UP000662888">
    <property type="component" value="Chromosome"/>
</dbReference>
<organism evidence="1 2">
    <name type="scientific">Massilia antarctica</name>
    <dbReference type="NCBI Taxonomy" id="2765360"/>
    <lineage>
        <taxon>Bacteria</taxon>
        <taxon>Pseudomonadati</taxon>
        <taxon>Pseudomonadota</taxon>
        <taxon>Betaproteobacteria</taxon>
        <taxon>Burkholderiales</taxon>
        <taxon>Oxalobacteraceae</taxon>
        <taxon>Telluria group</taxon>
        <taxon>Massilia</taxon>
    </lineage>
</organism>
<proteinExistence type="predicted"/>
<evidence type="ECO:0000313" key="1">
    <source>
        <dbReference type="EMBL" id="QPI53390.1"/>
    </source>
</evidence>
<evidence type="ECO:0000313" key="2">
    <source>
        <dbReference type="Proteomes" id="UP000662888"/>
    </source>
</evidence>